<feature type="transmembrane region" description="Helical" evidence="1">
    <location>
        <begin position="90"/>
        <end position="111"/>
    </location>
</feature>
<evidence type="ECO:0000256" key="1">
    <source>
        <dbReference type="SAM" id="Phobius"/>
    </source>
</evidence>
<name>A0AAD1XY96_EUPCR</name>
<dbReference type="Proteomes" id="UP001295684">
    <property type="component" value="Unassembled WGS sequence"/>
</dbReference>
<feature type="transmembrane region" description="Helical" evidence="1">
    <location>
        <begin position="131"/>
        <end position="156"/>
    </location>
</feature>
<protein>
    <submittedName>
        <fullName evidence="2">Uncharacterized protein</fullName>
    </submittedName>
</protein>
<keyword evidence="3" id="KW-1185">Reference proteome</keyword>
<dbReference type="AlphaFoldDB" id="A0AAD1XY96"/>
<keyword evidence="1" id="KW-1133">Transmembrane helix</keyword>
<sequence length="209" mass="24041">MSPPISLITPSTIFYYTSVYPVRQKLRPFHIFHYILEVLNVLLSIFMLVLVILIYLGLYYILFFIAVVLQVLFGFFYVNFPLNIFVRNLIVRLVFLVLGIGFVAYFIYYVIEVLIPLIRNINHGGASVVDEWVSAVLGVVCILPVLYFCSIFAIFLRRLCIAKTIKKEIQKGNIDLSEHHNINDSENANLKENYTTIQNYGANANSMID</sequence>
<proteinExistence type="predicted"/>
<accession>A0AAD1XY96</accession>
<evidence type="ECO:0000313" key="2">
    <source>
        <dbReference type="EMBL" id="CAI2381252.1"/>
    </source>
</evidence>
<feature type="transmembrane region" description="Helical" evidence="1">
    <location>
        <begin position="31"/>
        <end position="53"/>
    </location>
</feature>
<comment type="caution">
    <text evidence="2">The sequence shown here is derived from an EMBL/GenBank/DDBJ whole genome shotgun (WGS) entry which is preliminary data.</text>
</comment>
<feature type="transmembrane region" description="Helical" evidence="1">
    <location>
        <begin position="59"/>
        <end position="78"/>
    </location>
</feature>
<reference evidence="2" key="1">
    <citation type="submission" date="2023-07" db="EMBL/GenBank/DDBJ databases">
        <authorList>
            <consortium name="AG Swart"/>
            <person name="Singh M."/>
            <person name="Singh A."/>
            <person name="Seah K."/>
            <person name="Emmerich C."/>
        </authorList>
    </citation>
    <scope>NUCLEOTIDE SEQUENCE</scope>
    <source>
        <strain evidence="2">DP1</strain>
    </source>
</reference>
<organism evidence="2 3">
    <name type="scientific">Euplotes crassus</name>
    <dbReference type="NCBI Taxonomy" id="5936"/>
    <lineage>
        <taxon>Eukaryota</taxon>
        <taxon>Sar</taxon>
        <taxon>Alveolata</taxon>
        <taxon>Ciliophora</taxon>
        <taxon>Intramacronucleata</taxon>
        <taxon>Spirotrichea</taxon>
        <taxon>Hypotrichia</taxon>
        <taxon>Euplotida</taxon>
        <taxon>Euplotidae</taxon>
        <taxon>Moneuplotes</taxon>
    </lineage>
</organism>
<evidence type="ECO:0000313" key="3">
    <source>
        <dbReference type="Proteomes" id="UP001295684"/>
    </source>
</evidence>
<gene>
    <name evidence="2" type="ORF">ECRASSUSDP1_LOCUS22703</name>
</gene>
<dbReference type="EMBL" id="CAMPGE010023297">
    <property type="protein sequence ID" value="CAI2381252.1"/>
    <property type="molecule type" value="Genomic_DNA"/>
</dbReference>
<keyword evidence="1" id="KW-0812">Transmembrane</keyword>
<keyword evidence="1" id="KW-0472">Membrane</keyword>